<evidence type="ECO:0008006" key="4">
    <source>
        <dbReference type="Google" id="ProtNLM"/>
    </source>
</evidence>
<evidence type="ECO:0000256" key="1">
    <source>
        <dbReference type="SAM" id="SignalP"/>
    </source>
</evidence>
<sequence length="573" mass="63407">MRLQIKTYMLFWLLLCMVSCVQEEVASLVPAEEVDQVSIELFTRLRSYDTPVSRAEAEEDEVSKDPWILVFTDVGGGVSDNAVFAEAAQANINVGNKSYVLLKPQNVTSWILILANPQEKFYIGNMAYDFSIDNFNNRFTGQTLASVTSQISAIPMSTVNEPPFVGKTLPMSYLYEATGGINVNTKIGTSDVPLELTRAVAKIVVKSNTADFTLLGVHSVYNMNKNTVLHNLSGVPETATNVLDYIKSDTDEDFVFATINIADPIYVYEAEANSNTYMIIHGLYKGTEYYYKMAIADSDFNYMDIKRNHEYEFTIVSANSPGFATYADALLSKPNNMNLKHEVKITDLASYEIKANSEYFLAVSNRLCIIYDDTESSGNQYIAFTLTTDCTYAHQFSDKSNYLKVSNGAMSIVSPTPARIPSAANANSPVTTEVIVKLPAGSADKSSINIKLGNIEQTVNVVRKSIIPVGGAVVNYYTENAGAYDFEYYLLTAKVDNSANVPWITMKNKYGVTSADPNSIMVEDGVIDIHVASTSVARNTVIYLTTIRNPNKPLEDDKDMPRRIKAYLYQKGS</sequence>
<dbReference type="EMBL" id="CZBI01000002">
    <property type="protein sequence ID" value="CUP73081.1"/>
    <property type="molecule type" value="Genomic_DNA"/>
</dbReference>
<accession>A0A174QM66</accession>
<keyword evidence="1" id="KW-0732">Signal</keyword>
<name>A0A174QM66_BACT4</name>
<reference evidence="2 3" key="1">
    <citation type="submission" date="2015-09" db="EMBL/GenBank/DDBJ databases">
        <authorList>
            <consortium name="Pathogen Informatics"/>
        </authorList>
    </citation>
    <scope>NUCLEOTIDE SEQUENCE [LARGE SCALE GENOMIC DNA]</scope>
    <source>
        <strain evidence="2 3">2789STDY5834945</strain>
    </source>
</reference>
<evidence type="ECO:0000313" key="2">
    <source>
        <dbReference type="EMBL" id="CUP73081.1"/>
    </source>
</evidence>
<dbReference type="RefSeq" id="WP_055217673.1">
    <property type="nucleotide sequence ID" value="NZ_CZBI01000002.1"/>
</dbReference>
<feature type="chain" id="PRO_5008031145" description="DUF4906 domain-containing protein" evidence="1">
    <location>
        <begin position="22"/>
        <end position="573"/>
    </location>
</feature>
<organism evidence="2 3">
    <name type="scientific">Bacteroides thetaiotaomicron</name>
    <dbReference type="NCBI Taxonomy" id="818"/>
    <lineage>
        <taxon>Bacteria</taxon>
        <taxon>Pseudomonadati</taxon>
        <taxon>Bacteroidota</taxon>
        <taxon>Bacteroidia</taxon>
        <taxon>Bacteroidales</taxon>
        <taxon>Bacteroidaceae</taxon>
        <taxon>Bacteroides</taxon>
    </lineage>
</organism>
<dbReference type="Proteomes" id="UP000095541">
    <property type="component" value="Unassembled WGS sequence"/>
</dbReference>
<protein>
    <recommendedName>
        <fullName evidence="4">DUF4906 domain-containing protein</fullName>
    </recommendedName>
</protein>
<gene>
    <name evidence="2" type="ORF">ERS852557_01452</name>
</gene>
<feature type="signal peptide" evidence="1">
    <location>
        <begin position="1"/>
        <end position="21"/>
    </location>
</feature>
<proteinExistence type="predicted"/>
<evidence type="ECO:0000313" key="3">
    <source>
        <dbReference type="Proteomes" id="UP000095541"/>
    </source>
</evidence>
<dbReference type="AlphaFoldDB" id="A0A174QM66"/>